<evidence type="ECO:0000313" key="9">
    <source>
        <dbReference type="Proteomes" id="UP000627538"/>
    </source>
</evidence>
<dbReference type="AlphaFoldDB" id="A0A8I0KU20"/>
<dbReference type="GO" id="GO:0016616">
    <property type="term" value="F:oxidoreductase activity, acting on the CH-OH group of donors, NAD or NADP as acceptor"/>
    <property type="evidence" value="ECO:0007669"/>
    <property type="project" value="UniProtKB-ARBA"/>
</dbReference>
<accession>A0A8I0KU20</accession>
<dbReference type="EMBL" id="JACRUO010000001">
    <property type="protein sequence ID" value="MBD3689228.1"/>
    <property type="molecule type" value="Genomic_DNA"/>
</dbReference>
<dbReference type="InterPro" id="IPR036812">
    <property type="entry name" value="NAD(P)_OxRdtase_dom_sf"/>
</dbReference>
<feature type="site" description="Lowers pKa of active site Tyr" evidence="6">
    <location>
        <position position="76"/>
    </location>
</feature>
<dbReference type="RefSeq" id="WP_191071294.1">
    <property type="nucleotide sequence ID" value="NZ_CP060506.1"/>
</dbReference>
<evidence type="ECO:0000256" key="4">
    <source>
        <dbReference type="PIRSR" id="PIRSR000097-1"/>
    </source>
</evidence>
<evidence type="ECO:0000256" key="2">
    <source>
        <dbReference type="ARBA" id="ARBA00022857"/>
    </source>
</evidence>
<gene>
    <name evidence="8" type="ORF">H8R10_03155</name>
</gene>
<dbReference type="FunFam" id="3.20.20.100:FF:000002">
    <property type="entry name" value="2,5-diketo-D-gluconic acid reductase A"/>
    <property type="match status" value="1"/>
</dbReference>
<dbReference type="SUPFAM" id="SSF51430">
    <property type="entry name" value="NAD(P)-linked oxidoreductase"/>
    <property type="match status" value="1"/>
</dbReference>
<protein>
    <submittedName>
        <fullName evidence="8">Aldo/keto reductase</fullName>
    </submittedName>
</protein>
<comment type="caution">
    <text evidence="8">The sequence shown here is derived from an EMBL/GenBank/DDBJ whole genome shotgun (WGS) entry which is preliminary data.</text>
</comment>
<keyword evidence="2" id="KW-0521">NADP</keyword>
<sequence>MATPPTLPLNDNGTIPAWGMGTYSHQGPAGVRLFAQAADDGHRLFDTAAQYGNEATVGEGLRASSIDRAELFVTTKIAGGDQGEATRAGLEGSLRRLGMDYVDLTLIHWPNPSRGLYRRTWEELVRAREDGLTHHIGVSNFLPEHIEEIHRDTGVYPVLNQIQLHPMIARRDVREYLDAHDIRTEAWRPIGYKEHLLDQILVVTIAEEIGRSPAQVVLRWAVQHGIIPIAVSSRAERNRENLDLDFTLSETHMRHLDLLDAGERFVWDPNTHEEW</sequence>
<feature type="domain" description="NADP-dependent oxidoreductase" evidence="7">
    <location>
        <begin position="32"/>
        <end position="257"/>
    </location>
</feature>
<evidence type="ECO:0000313" key="8">
    <source>
        <dbReference type="EMBL" id="MBD3689228.1"/>
    </source>
</evidence>
<dbReference type="PANTHER" id="PTHR43827">
    <property type="entry name" value="2,5-DIKETO-D-GLUCONIC ACID REDUCTASE"/>
    <property type="match status" value="1"/>
</dbReference>
<dbReference type="InterPro" id="IPR020471">
    <property type="entry name" value="AKR"/>
</dbReference>
<feature type="active site" description="Proton donor" evidence="4">
    <location>
        <position position="51"/>
    </location>
</feature>
<dbReference type="Gene3D" id="3.20.20.100">
    <property type="entry name" value="NADP-dependent oxidoreductase domain"/>
    <property type="match status" value="1"/>
</dbReference>
<evidence type="ECO:0000256" key="5">
    <source>
        <dbReference type="PIRSR" id="PIRSR000097-2"/>
    </source>
</evidence>
<feature type="binding site" evidence="5">
    <location>
        <position position="108"/>
    </location>
    <ligand>
        <name>substrate</name>
    </ligand>
</feature>
<comment type="similarity">
    <text evidence="1">Belongs to the aldo/keto reductase family.</text>
</comment>
<keyword evidence="3" id="KW-0560">Oxidoreductase</keyword>
<dbReference type="InterPro" id="IPR023210">
    <property type="entry name" value="NADP_OxRdtase_dom"/>
</dbReference>
<organism evidence="8 9">
    <name type="scientific">Nanchangia anserum</name>
    <dbReference type="NCBI Taxonomy" id="2692125"/>
    <lineage>
        <taxon>Bacteria</taxon>
        <taxon>Bacillati</taxon>
        <taxon>Actinomycetota</taxon>
        <taxon>Actinomycetes</taxon>
        <taxon>Actinomycetales</taxon>
        <taxon>Actinomycetaceae</taxon>
        <taxon>Nanchangia</taxon>
    </lineage>
</organism>
<evidence type="ECO:0000256" key="3">
    <source>
        <dbReference type="ARBA" id="ARBA00023002"/>
    </source>
</evidence>
<reference evidence="8 9" key="1">
    <citation type="submission" date="2020-08" db="EMBL/GenBank/DDBJ databases">
        <title>Winkia gen. nov., sp. nov., isolated from faeces of the Anser albifrons in China.</title>
        <authorList>
            <person name="Liu Q."/>
        </authorList>
    </citation>
    <scope>NUCLEOTIDE SEQUENCE [LARGE SCALE GENOMIC DNA]</scope>
    <source>
        <strain evidence="8 9">C62</strain>
    </source>
</reference>
<dbReference type="Proteomes" id="UP000627538">
    <property type="component" value="Unassembled WGS sequence"/>
</dbReference>
<name>A0A8I0KU20_9ACTO</name>
<keyword evidence="9" id="KW-1185">Reference proteome</keyword>
<evidence type="ECO:0000256" key="1">
    <source>
        <dbReference type="ARBA" id="ARBA00007905"/>
    </source>
</evidence>
<dbReference type="Pfam" id="PF00248">
    <property type="entry name" value="Aldo_ket_red"/>
    <property type="match status" value="1"/>
</dbReference>
<dbReference type="PRINTS" id="PR00069">
    <property type="entry name" value="ALDKETRDTASE"/>
</dbReference>
<dbReference type="PIRSF" id="PIRSF000097">
    <property type="entry name" value="AKR"/>
    <property type="match status" value="1"/>
</dbReference>
<proteinExistence type="inferred from homology"/>
<evidence type="ECO:0000256" key="6">
    <source>
        <dbReference type="PIRSR" id="PIRSR000097-3"/>
    </source>
</evidence>
<evidence type="ECO:0000259" key="7">
    <source>
        <dbReference type="Pfam" id="PF00248"/>
    </source>
</evidence>
<dbReference type="PANTHER" id="PTHR43827:SF3">
    <property type="entry name" value="NADP-DEPENDENT OXIDOREDUCTASE DOMAIN-CONTAINING PROTEIN"/>
    <property type="match status" value="1"/>
</dbReference>